<keyword evidence="6" id="KW-0808">Transferase</keyword>
<feature type="region of interest" description="Disordered" evidence="5">
    <location>
        <begin position="137"/>
        <end position="170"/>
    </location>
</feature>
<protein>
    <submittedName>
        <fullName evidence="6">A-kinase anchor protein 6</fullName>
    </submittedName>
</protein>
<keyword evidence="4" id="KW-0472">Membrane</keyword>
<dbReference type="PANTHER" id="PTHR14514">
    <property type="entry name" value="PKA ANCHORING PROTEIN"/>
    <property type="match status" value="1"/>
</dbReference>
<dbReference type="AlphaFoldDB" id="S7Q121"/>
<dbReference type="Proteomes" id="UP000052978">
    <property type="component" value="Unassembled WGS sequence"/>
</dbReference>
<feature type="compositionally biased region" description="Basic and acidic residues" evidence="5">
    <location>
        <begin position="143"/>
        <end position="161"/>
    </location>
</feature>
<reference evidence="6 7" key="1">
    <citation type="journal article" date="2013" name="Nat. Commun.">
        <title>Genome analysis reveals insights into physiology and longevity of the Brandt's bat Myotis brandtii.</title>
        <authorList>
            <person name="Seim I."/>
            <person name="Fang X."/>
            <person name="Xiong Z."/>
            <person name="Lobanov A.V."/>
            <person name="Huang Z."/>
            <person name="Ma S."/>
            <person name="Feng Y."/>
            <person name="Turanov A.A."/>
            <person name="Zhu Y."/>
            <person name="Lenz T.L."/>
            <person name="Gerashchenko M.V."/>
            <person name="Fan D."/>
            <person name="Hee Yim S."/>
            <person name="Yao X."/>
            <person name="Jordan D."/>
            <person name="Xiong Y."/>
            <person name="Ma Y."/>
            <person name="Lyapunov A.N."/>
            <person name="Chen G."/>
            <person name="Kulakova O.I."/>
            <person name="Sun Y."/>
            <person name="Lee S.G."/>
            <person name="Bronson R.T."/>
            <person name="Moskalev A.A."/>
            <person name="Sunyaev S.R."/>
            <person name="Zhang G."/>
            <person name="Krogh A."/>
            <person name="Wang J."/>
            <person name="Gladyshev V.N."/>
        </authorList>
    </citation>
    <scope>NUCLEOTIDE SEQUENCE [LARGE SCALE GENOMIC DNA]</scope>
</reference>
<gene>
    <name evidence="6" type="ORF">D623_10017354</name>
</gene>
<evidence type="ECO:0000256" key="2">
    <source>
        <dbReference type="ARBA" id="ARBA00022553"/>
    </source>
</evidence>
<evidence type="ECO:0000256" key="1">
    <source>
        <dbReference type="ARBA" id="ARBA00004308"/>
    </source>
</evidence>
<sequence>MLTMSVTLSPLRSQDLDPMATDASPMAINLTPTVEQGEGEEVVKDMDSDQQYEKPPPLHTGADWKIVLHLPEIETWLRMTSERVRDLTHSVQQDSDSKHVDVHLVQLKGERKEAQLRESKQSWLRFLRLVQGIRDPAATGKSVQERKGGAEEKEKTKKPECQADWALTGS</sequence>
<evidence type="ECO:0000256" key="4">
    <source>
        <dbReference type="ARBA" id="ARBA00023136"/>
    </source>
</evidence>
<evidence type="ECO:0000313" key="6">
    <source>
        <dbReference type="EMBL" id="EPQ16908.1"/>
    </source>
</evidence>
<proteinExistence type="predicted"/>
<evidence type="ECO:0000313" key="7">
    <source>
        <dbReference type="Proteomes" id="UP000052978"/>
    </source>
</evidence>
<accession>S7Q121</accession>
<organism evidence="6 7">
    <name type="scientific">Myotis brandtii</name>
    <name type="common">Brandt's bat</name>
    <dbReference type="NCBI Taxonomy" id="109478"/>
    <lineage>
        <taxon>Eukaryota</taxon>
        <taxon>Metazoa</taxon>
        <taxon>Chordata</taxon>
        <taxon>Craniata</taxon>
        <taxon>Vertebrata</taxon>
        <taxon>Euteleostomi</taxon>
        <taxon>Mammalia</taxon>
        <taxon>Eutheria</taxon>
        <taxon>Laurasiatheria</taxon>
        <taxon>Chiroptera</taxon>
        <taxon>Yangochiroptera</taxon>
        <taxon>Vespertilionidae</taxon>
        <taxon>Myotis</taxon>
    </lineage>
</organism>
<dbReference type="EMBL" id="KE164318">
    <property type="protein sequence ID" value="EPQ16908.1"/>
    <property type="molecule type" value="Genomic_DNA"/>
</dbReference>
<keyword evidence="2" id="KW-0597">Phosphoprotein</keyword>
<name>S7Q121_MYOBR</name>
<keyword evidence="6" id="KW-0418">Kinase</keyword>
<evidence type="ECO:0000256" key="3">
    <source>
        <dbReference type="ARBA" id="ARBA00022737"/>
    </source>
</evidence>
<evidence type="ECO:0000256" key="5">
    <source>
        <dbReference type="SAM" id="MobiDB-lite"/>
    </source>
</evidence>
<dbReference type="GO" id="GO:0016301">
    <property type="term" value="F:kinase activity"/>
    <property type="evidence" value="ECO:0007669"/>
    <property type="project" value="UniProtKB-KW"/>
</dbReference>
<keyword evidence="3" id="KW-0677">Repeat</keyword>
<comment type="subcellular location">
    <subcellularLocation>
        <location evidence="1">Endomembrane system</location>
    </subcellularLocation>
</comment>
<dbReference type="PANTHER" id="PTHR14514:SF2">
    <property type="entry name" value="A-KINASE ANCHOR PROTEIN 6"/>
    <property type="match status" value="1"/>
</dbReference>
<keyword evidence="7" id="KW-1185">Reference proteome</keyword>